<comment type="caution">
    <text evidence="1">The sequence shown here is derived from an EMBL/GenBank/DDBJ whole genome shotgun (WGS) entry which is preliminary data.</text>
</comment>
<feature type="non-terminal residue" evidence="1">
    <location>
        <position position="1"/>
    </location>
</feature>
<dbReference type="Proteomes" id="UP000265520">
    <property type="component" value="Unassembled WGS sequence"/>
</dbReference>
<keyword evidence="2" id="KW-1185">Reference proteome</keyword>
<accession>A0A392U4K3</accession>
<organism evidence="1 2">
    <name type="scientific">Trifolium medium</name>
    <dbReference type="NCBI Taxonomy" id="97028"/>
    <lineage>
        <taxon>Eukaryota</taxon>
        <taxon>Viridiplantae</taxon>
        <taxon>Streptophyta</taxon>
        <taxon>Embryophyta</taxon>
        <taxon>Tracheophyta</taxon>
        <taxon>Spermatophyta</taxon>
        <taxon>Magnoliopsida</taxon>
        <taxon>eudicotyledons</taxon>
        <taxon>Gunneridae</taxon>
        <taxon>Pentapetalae</taxon>
        <taxon>rosids</taxon>
        <taxon>fabids</taxon>
        <taxon>Fabales</taxon>
        <taxon>Fabaceae</taxon>
        <taxon>Papilionoideae</taxon>
        <taxon>50 kb inversion clade</taxon>
        <taxon>NPAAA clade</taxon>
        <taxon>Hologalegina</taxon>
        <taxon>IRL clade</taxon>
        <taxon>Trifolieae</taxon>
        <taxon>Trifolium</taxon>
    </lineage>
</organism>
<proteinExistence type="predicted"/>
<evidence type="ECO:0000313" key="1">
    <source>
        <dbReference type="EMBL" id="MCI68423.1"/>
    </source>
</evidence>
<reference evidence="1 2" key="1">
    <citation type="journal article" date="2018" name="Front. Plant Sci.">
        <title>Red Clover (Trifolium pratense) and Zigzag Clover (T. medium) - A Picture of Genomic Similarities and Differences.</title>
        <authorList>
            <person name="Dluhosova J."/>
            <person name="Istvanek J."/>
            <person name="Nedelnik J."/>
            <person name="Repkova J."/>
        </authorList>
    </citation>
    <scope>NUCLEOTIDE SEQUENCE [LARGE SCALE GENOMIC DNA]</scope>
    <source>
        <strain evidence="2">cv. 10/8</strain>
        <tissue evidence="1">Leaf</tissue>
    </source>
</reference>
<sequence>RRILAPWRVELGSVLPGHAQAWEAAPRRYGSA</sequence>
<name>A0A392U4K3_9FABA</name>
<evidence type="ECO:0000313" key="2">
    <source>
        <dbReference type="Proteomes" id="UP000265520"/>
    </source>
</evidence>
<protein>
    <submittedName>
        <fullName evidence="1">Uncharacterized protein</fullName>
    </submittedName>
</protein>
<dbReference type="EMBL" id="LXQA010736232">
    <property type="protein sequence ID" value="MCI68423.1"/>
    <property type="molecule type" value="Genomic_DNA"/>
</dbReference>
<dbReference type="AlphaFoldDB" id="A0A392U4K3"/>